<evidence type="ECO:0000256" key="4">
    <source>
        <dbReference type="ARBA" id="ARBA00022491"/>
    </source>
</evidence>
<dbReference type="InterPro" id="IPR001789">
    <property type="entry name" value="Sig_transdc_resp-reg_receiver"/>
</dbReference>
<dbReference type="GO" id="GO:0051606">
    <property type="term" value="P:detection of stimulus"/>
    <property type="evidence" value="ECO:0007669"/>
    <property type="project" value="UniProtKB-UniRule"/>
</dbReference>
<dbReference type="SUPFAM" id="SSF46894">
    <property type="entry name" value="C-terminal effector domain of the bipartite response regulators"/>
    <property type="match status" value="1"/>
</dbReference>
<evidence type="ECO:0000256" key="9">
    <source>
        <dbReference type="ARBA" id="ARBA00023015"/>
    </source>
</evidence>
<keyword evidence="3 14" id="KW-0963">Cytoplasm</keyword>
<comment type="function">
    <text evidence="13 14">May play the central regulatory role in sporulation. It may be an element of the effector pathway responsible for the activation of sporulation genes in response to nutritional stress. Spo0A may act in concert with spo0H (a sigma factor) to control the expression of some genes that are critical to the sporulation process.</text>
</comment>
<dbReference type="GO" id="GO:0042173">
    <property type="term" value="P:regulation of sporulation resulting in formation of a cellular spore"/>
    <property type="evidence" value="ECO:0007669"/>
    <property type="project" value="InterPro"/>
</dbReference>
<dbReference type="GO" id="GO:0000156">
    <property type="term" value="F:phosphorelay response regulator activity"/>
    <property type="evidence" value="ECO:0007669"/>
    <property type="project" value="TreeGrafter"/>
</dbReference>
<keyword evidence="11 14" id="KW-0010">Activator</keyword>
<dbReference type="GO" id="GO:0032993">
    <property type="term" value="C:protein-DNA complex"/>
    <property type="evidence" value="ECO:0007669"/>
    <property type="project" value="TreeGrafter"/>
</dbReference>
<dbReference type="PIRSF" id="PIRSF002937">
    <property type="entry name" value="Res_reg_Spo0A"/>
    <property type="match status" value="1"/>
</dbReference>
<dbReference type="GO" id="GO:0000976">
    <property type="term" value="F:transcription cis-regulatory region binding"/>
    <property type="evidence" value="ECO:0007669"/>
    <property type="project" value="TreeGrafter"/>
</dbReference>
<dbReference type="GO" id="GO:0030435">
    <property type="term" value="P:sporulation resulting in formation of a cellular spore"/>
    <property type="evidence" value="ECO:0007669"/>
    <property type="project" value="UniProtKB-UniRule"/>
</dbReference>
<dbReference type="GO" id="GO:0005509">
    <property type="term" value="F:calcium ion binding"/>
    <property type="evidence" value="ECO:0007669"/>
    <property type="project" value="UniProtKB-UniRule"/>
</dbReference>
<dbReference type="OrthoDB" id="9793299at2"/>
<keyword evidence="6 14" id="KW-0106">Calcium</keyword>
<feature type="binding site" evidence="15">
    <location>
        <position position="13"/>
    </location>
    <ligand>
        <name>Ca(2+)</name>
        <dbReference type="ChEBI" id="CHEBI:29108"/>
    </ligand>
</feature>
<dbReference type="Pfam" id="PF00072">
    <property type="entry name" value="Response_reg"/>
    <property type="match status" value="1"/>
</dbReference>
<evidence type="ECO:0000313" key="18">
    <source>
        <dbReference type="EMBL" id="GCB28977.1"/>
    </source>
</evidence>
<dbReference type="Proteomes" id="UP000287361">
    <property type="component" value="Unassembled WGS sequence"/>
</dbReference>
<evidence type="ECO:0000256" key="1">
    <source>
        <dbReference type="ARBA" id="ARBA00004496"/>
    </source>
</evidence>
<proteinExistence type="predicted"/>
<comment type="caution">
    <text evidence="18">The sequence shown here is derived from an EMBL/GenBank/DDBJ whole genome shotgun (WGS) entry which is preliminary data.</text>
</comment>
<dbReference type="Gene3D" id="3.40.50.2300">
    <property type="match status" value="1"/>
</dbReference>
<sequence length="261" mass="29381">MNQNTIKVLLADDNKDFCDIIVDHLNKQEDITVVAVAMDGIDAMNKIRDTHPDVAVIDGIMPRLDGLGVLERLQKTEEDDRPITIILSALSQDKVVQKALDLGASYYMVKPFDMDALTQRIRQLMQEQKPLLKAVAPITANTAVYDLETKVTNILHEIGVPAHIRGYHYMREAIIMSVNDMDVLNYITKELYPSIAKKCNTTPSRVERAIRHAIEVAWNRGKVDAIDALFGYTINNHKGKPTNSEFIALIADRLRLEMKAS</sequence>
<keyword evidence="9 14" id="KW-0805">Transcription regulation</keyword>
<keyword evidence="8 14" id="KW-0902">Two-component regulatory system</keyword>
<dbReference type="InterPro" id="IPR036388">
    <property type="entry name" value="WH-like_DNA-bd_sf"/>
</dbReference>
<evidence type="ECO:0000256" key="8">
    <source>
        <dbReference type="ARBA" id="ARBA00023012"/>
    </source>
</evidence>
<name>A0A401LBM0_9FIRM</name>
<dbReference type="PANTHER" id="PTHR48111">
    <property type="entry name" value="REGULATOR OF RPOS"/>
    <property type="match status" value="1"/>
</dbReference>
<comment type="subcellular location">
    <subcellularLocation>
        <location evidence="1 14">Cytoplasm</location>
    </subcellularLocation>
</comment>
<evidence type="ECO:0000256" key="10">
    <source>
        <dbReference type="ARBA" id="ARBA00023125"/>
    </source>
</evidence>
<dbReference type="GO" id="GO:0005829">
    <property type="term" value="C:cytosol"/>
    <property type="evidence" value="ECO:0007669"/>
    <property type="project" value="TreeGrafter"/>
</dbReference>
<dbReference type="AlphaFoldDB" id="A0A401LBM0"/>
<evidence type="ECO:0000256" key="15">
    <source>
        <dbReference type="PIRSR" id="PIRSR002937-1"/>
    </source>
</evidence>
<evidence type="ECO:0000256" key="14">
    <source>
        <dbReference type="PIRNR" id="PIRNR002937"/>
    </source>
</evidence>
<dbReference type="InterPro" id="IPR016032">
    <property type="entry name" value="Sig_transdc_resp-reg_C-effctor"/>
</dbReference>
<feature type="domain" description="Response regulatory" evidence="17">
    <location>
        <begin position="7"/>
        <end position="125"/>
    </location>
</feature>
<dbReference type="InterPro" id="IPR039420">
    <property type="entry name" value="WalR-like"/>
</dbReference>
<organism evidence="18 19">
    <name type="scientific">Anaerotignum faecicola</name>
    <dbReference type="NCBI Taxonomy" id="2358141"/>
    <lineage>
        <taxon>Bacteria</taxon>
        <taxon>Bacillati</taxon>
        <taxon>Bacillota</taxon>
        <taxon>Clostridia</taxon>
        <taxon>Lachnospirales</taxon>
        <taxon>Anaerotignaceae</taxon>
        <taxon>Anaerotignum</taxon>
    </lineage>
</organism>
<keyword evidence="12 14" id="KW-0804">Transcription</keyword>
<evidence type="ECO:0000256" key="13">
    <source>
        <dbReference type="ARBA" id="ARBA00024867"/>
    </source>
</evidence>
<keyword evidence="14 15" id="KW-0479">Metal-binding</keyword>
<gene>
    <name evidence="18" type="primary">spo0A_1</name>
    <name evidence="18" type="ORF">KGMB03357_06380</name>
</gene>
<dbReference type="InterPro" id="IPR012052">
    <property type="entry name" value="Spore_0_A"/>
</dbReference>
<comment type="cofactor">
    <cofactor evidence="14 15">
        <name>Ca(2+)</name>
        <dbReference type="ChEBI" id="CHEBI:29108"/>
    </cofactor>
    <text evidence="14 15">Binds 1 Ca(2+) ion per subunit.</text>
</comment>
<evidence type="ECO:0000259" key="17">
    <source>
        <dbReference type="PROSITE" id="PS50110"/>
    </source>
</evidence>
<dbReference type="GO" id="GO:0003700">
    <property type="term" value="F:DNA-binding transcription factor activity"/>
    <property type="evidence" value="ECO:0007669"/>
    <property type="project" value="InterPro"/>
</dbReference>
<protein>
    <recommendedName>
        <fullName evidence="2 14">Stage 0 sporulation protein A homolog</fullName>
    </recommendedName>
</protein>
<evidence type="ECO:0000256" key="3">
    <source>
        <dbReference type="ARBA" id="ARBA00022490"/>
    </source>
</evidence>
<evidence type="ECO:0000313" key="19">
    <source>
        <dbReference type="Proteomes" id="UP000287361"/>
    </source>
</evidence>
<accession>A0A401LBM0</accession>
<keyword evidence="19" id="KW-1185">Reference proteome</keyword>
<keyword evidence="5 16" id="KW-0597">Phosphoprotein</keyword>
<evidence type="ECO:0000256" key="16">
    <source>
        <dbReference type="PROSITE-ProRule" id="PRU00169"/>
    </source>
</evidence>
<evidence type="ECO:0000256" key="12">
    <source>
        <dbReference type="ARBA" id="ARBA00023163"/>
    </source>
</evidence>
<dbReference type="Gene3D" id="1.10.10.10">
    <property type="entry name" value="Winged helix-like DNA-binding domain superfamily/Winged helix DNA-binding domain"/>
    <property type="match status" value="1"/>
</dbReference>
<dbReference type="Pfam" id="PF08769">
    <property type="entry name" value="Spo0A_C"/>
    <property type="match status" value="1"/>
</dbReference>
<dbReference type="EMBL" id="BHVZ01000001">
    <property type="protein sequence ID" value="GCB28977.1"/>
    <property type="molecule type" value="Genomic_DNA"/>
</dbReference>
<evidence type="ECO:0000256" key="2">
    <source>
        <dbReference type="ARBA" id="ARBA00018672"/>
    </source>
</evidence>
<keyword evidence="7 14" id="KW-0749">Sporulation</keyword>
<evidence type="ECO:0000256" key="5">
    <source>
        <dbReference type="ARBA" id="ARBA00022553"/>
    </source>
</evidence>
<keyword evidence="4 14" id="KW-0678">Repressor</keyword>
<dbReference type="NCBIfam" id="TIGR02875">
    <property type="entry name" value="spore_0_A"/>
    <property type="match status" value="1"/>
</dbReference>
<dbReference type="SMART" id="SM00448">
    <property type="entry name" value="REC"/>
    <property type="match status" value="1"/>
</dbReference>
<feature type="binding site" evidence="15">
    <location>
        <position position="12"/>
    </location>
    <ligand>
        <name>Ca(2+)</name>
        <dbReference type="ChEBI" id="CHEBI:29108"/>
    </ligand>
</feature>
<dbReference type="PROSITE" id="PS50110">
    <property type="entry name" value="RESPONSE_REGULATORY"/>
    <property type="match status" value="1"/>
</dbReference>
<evidence type="ECO:0000256" key="7">
    <source>
        <dbReference type="ARBA" id="ARBA00022969"/>
    </source>
</evidence>
<evidence type="ECO:0000256" key="11">
    <source>
        <dbReference type="ARBA" id="ARBA00023159"/>
    </source>
</evidence>
<reference evidence="18 19" key="1">
    <citation type="submission" date="2018-10" db="EMBL/GenBank/DDBJ databases">
        <title>Draft Genome Sequence of Anaerotignum sp. KCTC 15736.</title>
        <authorList>
            <person name="Choi S.H."/>
            <person name="Kim J.S."/>
            <person name="Kang S.W."/>
            <person name="Lee J.S."/>
            <person name="Park S.H."/>
        </authorList>
    </citation>
    <scope>NUCLEOTIDE SEQUENCE [LARGE SCALE GENOMIC DNA]</scope>
    <source>
        <strain evidence="18 19">KCTC 15736</strain>
    </source>
</reference>
<feature type="modified residue" description="4-aspartylphosphate" evidence="16">
    <location>
        <position position="58"/>
    </location>
</feature>
<evidence type="ECO:0000256" key="6">
    <source>
        <dbReference type="ARBA" id="ARBA00022837"/>
    </source>
</evidence>
<dbReference type="PANTHER" id="PTHR48111:SF1">
    <property type="entry name" value="TWO-COMPONENT RESPONSE REGULATOR ORR33"/>
    <property type="match status" value="1"/>
</dbReference>
<dbReference type="SUPFAM" id="SSF52172">
    <property type="entry name" value="CheY-like"/>
    <property type="match status" value="1"/>
</dbReference>
<dbReference type="InterPro" id="IPR014879">
    <property type="entry name" value="Spo0A_C"/>
</dbReference>
<dbReference type="InterPro" id="IPR011006">
    <property type="entry name" value="CheY-like_superfamily"/>
</dbReference>
<feature type="binding site" evidence="15">
    <location>
        <position position="58"/>
    </location>
    <ligand>
        <name>Ca(2+)</name>
        <dbReference type="ChEBI" id="CHEBI:29108"/>
    </ligand>
</feature>
<keyword evidence="10 14" id="KW-0238">DNA-binding</keyword>